<evidence type="ECO:0000313" key="3">
    <source>
        <dbReference type="Proteomes" id="UP000682928"/>
    </source>
</evidence>
<keyword evidence="1" id="KW-0732">Signal</keyword>
<evidence type="ECO:0000256" key="1">
    <source>
        <dbReference type="SAM" id="SignalP"/>
    </source>
</evidence>
<dbReference type="EMBL" id="AP024590">
    <property type="protein sequence ID" value="BCU54491.1"/>
    <property type="molecule type" value="Genomic_DNA"/>
</dbReference>
<organism evidence="2 3">
    <name type="scientific">Enterobacter kobei</name>
    <dbReference type="NCBI Taxonomy" id="208224"/>
    <lineage>
        <taxon>Bacteria</taxon>
        <taxon>Pseudomonadati</taxon>
        <taxon>Pseudomonadota</taxon>
        <taxon>Gammaproteobacteria</taxon>
        <taxon>Enterobacterales</taxon>
        <taxon>Enterobacteriaceae</taxon>
        <taxon>Enterobacter</taxon>
        <taxon>Enterobacter cloacae complex</taxon>
    </lineage>
</organism>
<protein>
    <recommendedName>
        <fullName evidence="4">Lipoprotein</fullName>
    </recommendedName>
</protein>
<proteinExistence type="predicted"/>
<gene>
    <name evidence="2" type="ORF">ENKO_10850</name>
</gene>
<reference evidence="2" key="1">
    <citation type="submission" date="2021-04" db="EMBL/GenBank/DDBJ databases">
        <title>Difference and commonality of drug resistance evolution in various bacteria. and drug sensitivity profiles.</title>
        <authorList>
            <person name="Maeda T."/>
            <person name="Shibai A."/>
            <person name="Kawada K."/>
            <person name="Kotani H."/>
            <person name="Tarusawa Y."/>
            <person name="Tanabe K."/>
            <person name="Furusawa C."/>
        </authorList>
    </citation>
    <scope>NUCLEOTIDE SEQUENCE</scope>
    <source>
        <strain evidence="2">JCM 8580</strain>
    </source>
</reference>
<dbReference type="RefSeq" id="WP_088221558.1">
    <property type="nucleotide sequence ID" value="NZ_AP024590.1"/>
</dbReference>
<evidence type="ECO:0008006" key="4">
    <source>
        <dbReference type="Google" id="ProtNLM"/>
    </source>
</evidence>
<name>A0AA86IQP8_9ENTR</name>
<dbReference type="Proteomes" id="UP000682928">
    <property type="component" value="Chromosome"/>
</dbReference>
<sequence>MIKKLAFIACMFSLTGCVVADMDSSNYDYVPWIKLFQKPDAAGRTNVQQRKTDLYACGVNPKANLDDPHWSLNGSYAGETSEQFNARRNKVLSCMKGKGYKVYSFDECGPLKAPTGLCTN</sequence>
<dbReference type="AlphaFoldDB" id="A0AA86IQP8"/>
<accession>A0AA86IQP8</accession>
<feature type="signal peptide" evidence="1">
    <location>
        <begin position="1"/>
        <end position="20"/>
    </location>
</feature>
<feature type="chain" id="PRO_5041743863" description="Lipoprotein" evidence="1">
    <location>
        <begin position="21"/>
        <end position="120"/>
    </location>
</feature>
<evidence type="ECO:0000313" key="2">
    <source>
        <dbReference type="EMBL" id="BCU54491.1"/>
    </source>
</evidence>
<dbReference type="PROSITE" id="PS51257">
    <property type="entry name" value="PROKAR_LIPOPROTEIN"/>
    <property type="match status" value="1"/>
</dbReference>